<dbReference type="EMBL" id="JBHSWG010000001">
    <property type="protein sequence ID" value="MFC6758894.1"/>
    <property type="molecule type" value="Genomic_DNA"/>
</dbReference>
<evidence type="ECO:0000313" key="2">
    <source>
        <dbReference type="Proteomes" id="UP001596353"/>
    </source>
</evidence>
<proteinExistence type="predicted"/>
<sequence length="145" mass="16402">MWEKLDDRERGAVGFYLSELMLWRLTDHPTTKWDYDPIEILEMAASGGFNLDPIFDVLADPPNTETTMEMVIDLILNHADIWRDGKGLYEASDGLSQHVSRRLRNIISSSTIVGLLERAALADGETGRAERASLAHQIAEYEARR</sequence>
<dbReference type="Proteomes" id="UP001596353">
    <property type="component" value="Unassembled WGS sequence"/>
</dbReference>
<protein>
    <submittedName>
        <fullName evidence="1">Uncharacterized protein</fullName>
    </submittedName>
</protein>
<reference evidence="2" key="1">
    <citation type="journal article" date="2019" name="Int. J. Syst. Evol. Microbiol.">
        <title>The Global Catalogue of Microorganisms (GCM) 10K type strain sequencing project: providing services to taxonomists for standard genome sequencing and annotation.</title>
        <authorList>
            <consortium name="The Broad Institute Genomics Platform"/>
            <consortium name="The Broad Institute Genome Sequencing Center for Infectious Disease"/>
            <person name="Wu L."/>
            <person name="Ma J."/>
        </authorList>
    </citation>
    <scope>NUCLEOTIDE SEQUENCE [LARGE SCALE GENOMIC DNA]</scope>
    <source>
        <strain evidence="2">CCUG 66188</strain>
    </source>
</reference>
<keyword evidence="2" id="KW-1185">Reference proteome</keyword>
<accession>A0ABW2B1M2</accession>
<comment type="caution">
    <text evidence="1">The sequence shown here is derived from an EMBL/GenBank/DDBJ whole genome shotgun (WGS) entry which is preliminary data.</text>
</comment>
<name>A0ABW2B1M2_9RHOB</name>
<evidence type="ECO:0000313" key="1">
    <source>
        <dbReference type="EMBL" id="MFC6758894.1"/>
    </source>
</evidence>
<organism evidence="1 2">
    <name type="scientific">Sulfitobacter porphyrae</name>
    <dbReference type="NCBI Taxonomy" id="1246864"/>
    <lineage>
        <taxon>Bacteria</taxon>
        <taxon>Pseudomonadati</taxon>
        <taxon>Pseudomonadota</taxon>
        <taxon>Alphaproteobacteria</taxon>
        <taxon>Rhodobacterales</taxon>
        <taxon>Roseobacteraceae</taxon>
        <taxon>Sulfitobacter</taxon>
    </lineage>
</organism>
<gene>
    <name evidence="1" type="ORF">ACFQFQ_04210</name>
</gene>